<evidence type="ECO:0000313" key="2">
    <source>
        <dbReference type="Proteomes" id="UP000276309"/>
    </source>
</evidence>
<keyword evidence="2" id="KW-1185">Reference proteome</keyword>
<name>A0A3G2L815_9FLAO</name>
<dbReference type="AlphaFoldDB" id="A0A3G2L815"/>
<reference evidence="1 2" key="1">
    <citation type="submission" date="2018-08" db="EMBL/GenBank/DDBJ databases">
        <title>The reduced genetic potential of extracellular carbohydrate catabolism in Euzebyella marina RN62, a Flavobacteriia bacterium isolated from the hadal water.</title>
        <authorList>
            <person name="Xue C."/>
        </authorList>
    </citation>
    <scope>NUCLEOTIDE SEQUENCE [LARGE SCALE GENOMIC DNA]</scope>
    <source>
        <strain evidence="1 2">RN62</strain>
    </source>
</reference>
<dbReference type="EMBL" id="CP032050">
    <property type="protein sequence ID" value="AYN68394.1"/>
    <property type="molecule type" value="Genomic_DNA"/>
</dbReference>
<dbReference type="OrthoDB" id="1118927at2"/>
<accession>A0A3G2L815</accession>
<dbReference type="RefSeq" id="WP_121849407.1">
    <property type="nucleotide sequence ID" value="NZ_CP032050.1"/>
</dbReference>
<gene>
    <name evidence="1" type="ORF">D1013_13895</name>
</gene>
<sequence>MKRILFLTLVVLMYTNCSNDDSREIRTTIIGEWRWVKSTGGLAQITYTPESTGEIQKLIVSSDSIKYFTNGNLISKVKYTIELIDTNGESRELIVPDPLGITQFYELEENRLTLIDYCNDCFINEYVSD</sequence>
<evidence type="ECO:0000313" key="1">
    <source>
        <dbReference type="EMBL" id="AYN68394.1"/>
    </source>
</evidence>
<organism evidence="1 2">
    <name type="scientific">Euzebyella marina</name>
    <dbReference type="NCBI Taxonomy" id="1761453"/>
    <lineage>
        <taxon>Bacteria</taxon>
        <taxon>Pseudomonadati</taxon>
        <taxon>Bacteroidota</taxon>
        <taxon>Flavobacteriia</taxon>
        <taxon>Flavobacteriales</taxon>
        <taxon>Flavobacteriaceae</taxon>
        <taxon>Euzebyella</taxon>
    </lineage>
</organism>
<proteinExistence type="predicted"/>
<dbReference type="KEGG" id="emar:D1013_13895"/>
<evidence type="ECO:0008006" key="3">
    <source>
        <dbReference type="Google" id="ProtNLM"/>
    </source>
</evidence>
<protein>
    <recommendedName>
        <fullName evidence="3">Lipocalin-like domain-containing protein</fullName>
    </recommendedName>
</protein>
<dbReference type="Proteomes" id="UP000276309">
    <property type="component" value="Chromosome"/>
</dbReference>